<dbReference type="Proteomes" id="UP000011713">
    <property type="component" value="Unassembled WGS sequence"/>
</dbReference>
<reference evidence="1" key="2">
    <citation type="submission" date="2015-06" db="UniProtKB">
        <authorList>
            <consortium name="EnsemblProtists"/>
        </authorList>
    </citation>
    <scope>IDENTIFICATION</scope>
    <source>
        <strain evidence="1">Emoy2</strain>
    </source>
</reference>
<sequence>MPPFTATRYDLASTTFRRKGDQGLEDHTLVRVLPRVTSRTRYVQRKTNNKKCLIEVESKIVLDIIKSSSFTYVLVLTKLYFSTKMYFEVLLTTHCARPLRIGPLGLTDMMVHIRQWVSTS</sequence>
<dbReference type="HOGENOM" id="CLU_2054214_0_0_1"/>
<protein>
    <submittedName>
        <fullName evidence="1">Uncharacterized protein</fullName>
    </submittedName>
</protein>
<accession>M4BJV8</accession>
<dbReference type="EnsemblProtists" id="HpaT806689">
    <property type="protein sequence ID" value="HpaP806689"/>
    <property type="gene ID" value="HpaG806689"/>
</dbReference>
<name>M4BJV8_HYAAE</name>
<dbReference type="EMBL" id="JH598337">
    <property type="status" value="NOT_ANNOTATED_CDS"/>
    <property type="molecule type" value="Genomic_DNA"/>
</dbReference>
<proteinExistence type="predicted"/>
<dbReference type="VEuPathDB" id="FungiDB:HpaG806689"/>
<dbReference type="AlphaFoldDB" id="M4BJV8"/>
<evidence type="ECO:0000313" key="2">
    <source>
        <dbReference type="Proteomes" id="UP000011713"/>
    </source>
</evidence>
<dbReference type="InParanoid" id="M4BJV8"/>
<evidence type="ECO:0000313" key="1">
    <source>
        <dbReference type="EnsemblProtists" id="HpaP806689"/>
    </source>
</evidence>
<keyword evidence="2" id="KW-1185">Reference proteome</keyword>
<reference evidence="2" key="1">
    <citation type="journal article" date="2010" name="Science">
        <title>Signatures of adaptation to obligate biotrophy in the Hyaloperonospora arabidopsidis genome.</title>
        <authorList>
            <person name="Baxter L."/>
            <person name="Tripathy S."/>
            <person name="Ishaque N."/>
            <person name="Boot N."/>
            <person name="Cabral A."/>
            <person name="Kemen E."/>
            <person name="Thines M."/>
            <person name="Ah-Fong A."/>
            <person name="Anderson R."/>
            <person name="Badejoko W."/>
            <person name="Bittner-Eddy P."/>
            <person name="Boore J.L."/>
            <person name="Chibucos M.C."/>
            <person name="Coates M."/>
            <person name="Dehal P."/>
            <person name="Delehaunty K."/>
            <person name="Dong S."/>
            <person name="Downton P."/>
            <person name="Dumas B."/>
            <person name="Fabro G."/>
            <person name="Fronick C."/>
            <person name="Fuerstenberg S.I."/>
            <person name="Fulton L."/>
            <person name="Gaulin E."/>
            <person name="Govers F."/>
            <person name="Hughes L."/>
            <person name="Humphray S."/>
            <person name="Jiang R.H."/>
            <person name="Judelson H."/>
            <person name="Kamoun S."/>
            <person name="Kyung K."/>
            <person name="Meijer H."/>
            <person name="Minx P."/>
            <person name="Morris P."/>
            <person name="Nelson J."/>
            <person name="Phuntumart V."/>
            <person name="Qutob D."/>
            <person name="Rehmany A."/>
            <person name="Rougon-Cardoso A."/>
            <person name="Ryden P."/>
            <person name="Torto-Alalibo T."/>
            <person name="Studholme D."/>
            <person name="Wang Y."/>
            <person name="Win J."/>
            <person name="Wood J."/>
            <person name="Clifton S.W."/>
            <person name="Rogers J."/>
            <person name="Van den Ackerveken G."/>
            <person name="Jones J.D."/>
            <person name="McDowell J.M."/>
            <person name="Beynon J."/>
            <person name="Tyler B.M."/>
        </authorList>
    </citation>
    <scope>NUCLEOTIDE SEQUENCE [LARGE SCALE GENOMIC DNA]</scope>
    <source>
        <strain evidence="2">Emoy2</strain>
    </source>
</reference>
<organism evidence="1 2">
    <name type="scientific">Hyaloperonospora arabidopsidis (strain Emoy2)</name>
    <name type="common">Downy mildew agent</name>
    <name type="synonym">Peronospora arabidopsidis</name>
    <dbReference type="NCBI Taxonomy" id="559515"/>
    <lineage>
        <taxon>Eukaryota</taxon>
        <taxon>Sar</taxon>
        <taxon>Stramenopiles</taxon>
        <taxon>Oomycota</taxon>
        <taxon>Peronosporomycetes</taxon>
        <taxon>Peronosporales</taxon>
        <taxon>Peronosporaceae</taxon>
        <taxon>Hyaloperonospora</taxon>
    </lineage>
</organism>